<proteinExistence type="predicted"/>
<gene>
    <name evidence="2" type="ORF">LCGC14_0784420</name>
</gene>
<protein>
    <submittedName>
        <fullName evidence="2">Uncharacterized protein</fullName>
    </submittedName>
</protein>
<sequence length="118" mass="12748">MKWDTPTVLLLLTVLGVGAFVMFKGPTQSEKNAELLKQVAKLVAAIALLKKRLGLSDKSLKDLMEEMKRLHPGTSTPTLFAPMAAAAAVKEAAENDDAGGEGMWAKYTSDPDWDSPYP</sequence>
<dbReference type="EMBL" id="LAZR01002043">
    <property type="protein sequence ID" value="KKN35358.1"/>
    <property type="molecule type" value="Genomic_DNA"/>
</dbReference>
<evidence type="ECO:0000256" key="1">
    <source>
        <dbReference type="SAM" id="MobiDB-lite"/>
    </source>
</evidence>
<name>A0A0F9T1M7_9ZZZZ</name>
<reference evidence="2" key="1">
    <citation type="journal article" date="2015" name="Nature">
        <title>Complex archaea that bridge the gap between prokaryotes and eukaryotes.</title>
        <authorList>
            <person name="Spang A."/>
            <person name="Saw J.H."/>
            <person name="Jorgensen S.L."/>
            <person name="Zaremba-Niedzwiedzka K."/>
            <person name="Martijn J."/>
            <person name="Lind A.E."/>
            <person name="van Eijk R."/>
            <person name="Schleper C."/>
            <person name="Guy L."/>
            <person name="Ettema T.J."/>
        </authorList>
    </citation>
    <scope>NUCLEOTIDE SEQUENCE</scope>
</reference>
<evidence type="ECO:0000313" key="2">
    <source>
        <dbReference type="EMBL" id="KKN35358.1"/>
    </source>
</evidence>
<accession>A0A0F9T1M7</accession>
<comment type="caution">
    <text evidence="2">The sequence shown here is derived from an EMBL/GenBank/DDBJ whole genome shotgun (WGS) entry which is preliminary data.</text>
</comment>
<feature type="region of interest" description="Disordered" evidence="1">
    <location>
        <begin position="91"/>
        <end position="118"/>
    </location>
</feature>
<dbReference type="AlphaFoldDB" id="A0A0F9T1M7"/>
<organism evidence="2">
    <name type="scientific">marine sediment metagenome</name>
    <dbReference type="NCBI Taxonomy" id="412755"/>
    <lineage>
        <taxon>unclassified sequences</taxon>
        <taxon>metagenomes</taxon>
        <taxon>ecological metagenomes</taxon>
    </lineage>
</organism>